<evidence type="ECO:0000313" key="3">
    <source>
        <dbReference type="Proteomes" id="UP000255207"/>
    </source>
</evidence>
<name>A0A370L0S8_9HYPH</name>
<dbReference type="EMBL" id="QQTP01000015">
    <property type="protein sequence ID" value="RDJ20835.1"/>
    <property type="molecule type" value="Genomic_DNA"/>
</dbReference>
<organism evidence="2 3">
    <name type="scientific">Bosea caraganae</name>
    <dbReference type="NCBI Taxonomy" id="2763117"/>
    <lineage>
        <taxon>Bacteria</taxon>
        <taxon>Pseudomonadati</taxon>
        <taxon>Pseudomonadota</taxon>
        <taxon>Alphaproteobacteria</taxon>
        <taxon>Hyphomicrobiales</taxon>
        <taxon>Boseaceae</taxon>
        <taxon>Bosea</taxon>
    </lineage>
</organism>
<sequence>MVEDDDLRAELPMIDENLCRVELSPAERAAQTGYPTSFAGGRPHSSVRGGPDIDSEADGERHHSRDDLKDEKVAHRLGPPKRLAPSPSFSR</sequence>
<accession>A0A370L0S8</accession>
<proteinExistence type="predicted"/>
<dbReference type="Proteomes" id="UP000255207">
    <property type="component" value="Unassembled WGS sequence"/>
</dbReference>
<evidence type="ECO:0000256" key="1">
    <source>
        <dbReference type="SAM" id="MobiDB-lite"/>
    </source>
</evidence>
<feature type="compositionally biased region" description="Basic and acidic residues" evidence="1">
    <location>
        <begin position="58"/>
        <end position="74"/>
    </location>
</feature>
<feature type="region of interest" description="Disordered" evidence="1">
    <location>
        <begin position="28"/>
        <end position="91"/>
    </location>
</feature>
<comment type="caution">
    <text evidence="2">The sequence shown here is derived from an EMBL/GenBank/DDBJ whole genome shotgun (WGS) entry which is preliminary data.</text>
</comment>
<keyword evidence="3" id="KW-1185">Reference proteome</keyword>
<reference evidence="3" key="1">
    <citation type="submission" date="2018-07" db="EMBL/GenBank/DDBJ databases">
        <authorList>
            <person name="Safronova V.I."/>
            <person name="Chirak E.R."/>
            <person name="Sazanova A.L."/>
        </authorList>
    </citation>
    <scope>NUCLEOTIDE SEQUENCE [LARGE SCALE GENOMIC DNA]</scope>
    <source>
        <strain evidence="3">RCAM04685</strain>
    </source>
</reference>
<protein>
    <submittedName>
        <fullName evidence="2">Uncharacterized protein</fullName>
    </submittedName>
</protein>
<dbReference type="OrthoDB" id="9800596at2"/>
<evidence type="ECO:0000313" key="2">
    <source>
        <dbReference type="EMBL" id="RDJ20835.1"/>
    </source>
</evidence>
<gene>
    <name evidence="2" type="ORF">DWE98_23010</name>
</gene>
<dbReference type="AlphaFoldDB" id="A0A370L0S8"/>